<organism evidence="1 2">
    <name type="scientific">Taenia crassiceps</name>
    <dbReference type="NCBI Taxonomy" id="6207"/>
    <lineage>
        <taxon>Eukaryota</taxon>
        <taxon>Metazoa</taxon>
        <taxon>Spiralia</taxon>
        <taxon>Lophotrochozoa</taxon>
        <taxon>Platyhelminthes</taxon>
        <taxon>Cestoda</taxon>
        <taxon>Eucestoda</taxon>
        <taxon>Cyclophyllidea</taxon>
        <taxon>Taeniidae</taxon>
        <taxon>Taenia</taxon>
    </lineage>
</organism>
<proteinExistence type="predicted"/>
<evidence type="ECO:0000313" key="1">
    <source>
        <dbReference type="EMBL" id="KAL5109864.1"/>
    </source>
</evidence>
<reference evidence="1 2" key="1">
    <citation type="journal article" date="2022" name="Front. Cell. Infect. Microbiol.">
        <title>The Genomes of Two Strains of Taenia crassiceps the Animal Model for the Study of Human Cysticercosis.</title>
        <authorList>
            <person name="Bobes R.J."/>
            <person name="Estrada K."/>
            <person name="Rios-Valencia D.G."/>
            <person name="Calderon-Gallegos A."/>
            <person name="de la Torre P."/>
            <person name="Carrero J.C."/>
            <person name="Sanchez-Flores A."/>
            <person name="Laclette J.P."/>
        </authorList>
    </citation>
    <scope>NUCLEOTIDE SEQUENCE [LARGE SCALE GENOMIC DNA]</scope>
    <source>
        <strain evidence="1">WFUcys</strain>
    </source>
</reference>
<accession>A0ABR4QJL5</accession>
<dbReference type="Proteomes" id="UP001651158">
    <property type="component" value="Unassembled WGS sequence"/>
</dbReference>
<comment type="caution">
    <text evidence="1">The sequence shown here is derived from an EMBL/GenBank/DDBJ whole genome shotgun (WGS) entry which is preliminary data.</text>
</comment>
<name>A0ABR4QJL5_9CEST</name>
<evidence type="ECO:0000313" key="2">
    <source>
        <dbReference type="Proteomes" id="UP001651158"/>
    </source>
</evidence>
<gene>
    <name evidence="1" type="ORF">TcWFU_001877</name>
</gene>
<sequence length="118" mass="13467">MERSNSLAQGFVFIFMPHSAKCLHILCPGEENKNSQKEFRCIEIAPIPQRLESQSAGENVDEHCWVVCVDWSTPRPRSFASIPRLLPPSPTLSVTQKNNVRRFFLSPCLAWHLGYRAI</sequence>
<keyword evidence="2" id="KW-1185">Reference proteome</keyword>
<protein>
    <submittedName>
        <fullName evidence="1">Uncharacterized protein</fullName>
    </submittedName>
</protein>
<dbReference type="EMBL" id="JAKROA010000002">
    <property type="protein sequence ID" value="KAL5109864.1"/>
    <property type="molecule type" value="Genomic_DNA"/>
</dbReference>